<accession>A0A9P6RV56</accession>
<feature type="compositionally biased region" description="Pro residues" evidence="1">
    <location>
        <begin position="742"/>
        <end position="758"/>
    </location>
</feature>
<name>A0A9P6RV56_9FUNG</name>
<protein>
    <submittedName>
        <fullName evidence="4">Uncharacterized protein</fullName>
    </submittedName>
</protein>
<dbReference type="Proteomes" id="UP000738325">
    <property type="component" value="Unassembled WGS sequence"/>
</dbReference>
<keyword evidence="5" id="KW-1185">Reference proteome</keyword>
<feature type="region of interest" description="Disordered" evidence="1">
    <location>
        <begin position="165"/>
        <end position="332"/>
    </location>
</feature>
<feature type="compositionally biased region" description="Polar residues" evidence="1">
    <location>
        <begin position="304"/>
        <end position="327"/>
    </location>
</feature>
<feature type="compositionally biased region" description="Low complexity" evidence="1">
    <location>
        <begin position="721"/>
        <end position="731"/>
    </location>
</feature>
<feature type="region of interest" description="Disordered" evidence="1">
    <location>
        <begin position="345"/>
        <end position="378"/>
    </location>
</feature>
<organism evidence="4 5">
    <name type="scientific">Dissophora globulifera</name>
    <dbReference type="NCBI Taxonomy" id="979702"/>
    <lineage>
        <taxon>Eukaryota</taxon>
        <taxon>Fungi</taxon>
        <taxon>Fungi incertae sedis</taxon>
        <taxon>Mucoromycota</taxon>
        <taxon>Mortierellomycotina</taxon>
        <taxon>Mortierellomycetes</taxon>
        <taxon>Mortierellales</taxon>
        <taxon>Mortierellaceae</taxon>
        <taxon>Dissophora</taxon>
    </lineage>
</organism>
<dbReference type="EMBL" id="JAAAIP010000002">
    <property type="protein sequence ID" value="KAG0330449.1"/>
    <property type="molecule type" value="Genomic_DNA"/>
</dbReference>
<dbReference type="AlphaFoldDB" id="A0A9P6RV56"/>
<evidence type="ECO:0000256" key="2">
    <source>
        <dbReference type="SAM" id="Phobius"/>
    </source>
</evidence>
<feature type="transmembrane region" description="Helical" evidence="2">
    <location>
        <begin position="135"/>
        <end position="157"/>
    </location>
</feature>
<reference evidence="4" key="1">
    <citation type="journal article" date="2020" name="Fungal Divers.">
        <title>Resolving the Mortierellaceae phylogeny through synthesis of multi-gene phylogenetics and phylogenomics.</title>
        <authorList>
            <person name="Vandepol N."/>
            <person name="Liber J."/>
            <person name="Desiro A."/>
            <person name="Na H."/>
            <person name="Kennedy M."/>
            <person name="Barry K."/>
            <person name="Grigoriev I.V."/>
            <person name="Miller A.N."/>
            <person name="O'Donnell K."/>
            <person name="Stajich J.E."/>
            <person name="Bonito G."/>
        </authorList>
    </citation>
    <scope>NUCLEOTIDE SEQUENCE</scope>
    <source>
        <strain evidence="4">REB-010B</strain>
    </source>
</reference>
<keyword evidence="2" id="KW-1133">Transmembrane helix</keyword>
<feature type="compositionally biased region" description="Low complexity" evidence="1">
    <location>
        <begin position="569"/>
        <end position="585"/>
    </location>
</feature>
<evidence type="ECO:0000256" key="3">
    <source>
        <dbReference type="SAM" id="SignalP"/>
    </source>
</evidence>
<proteinExistence type="predicted"/>
<feature type="region of interest" description="Disordered" evidence="1">
    <location>
        <begin position="720"/>
        <end position="810"/>
    </location>
</feature>
<sequence length="810" mass="86876">MSLVLLLFAVISWMQTVSANIAFVNYPANTVLKSGAQVNVTWRAASPANGTALDTASFSLVLRALTGQHYNIRDNHSFYAYYTGTLKGASTSMSQFNISGPIVTTASPNPTTTTAAASKPTGTTPAMGGGGLSGAALGGVIVGVIAALLLTALIFFCRHRRRVAEAKHTSRSMDDNKEAGFTSGSGAYGSKHQDKESLTRSAGAGGGLMDGDMGTMPMSGPAVRPSHSDSSPRLQQQYQQQQNQHVNSPSRNPFETPNAVILSPDSARQQPYQPPQFQNQQQSPFNNNTSNNNKPSLPYGGSFTGQQQPLQRHGNPYQQSNNRNSFESDAESAYDPTHARMMNIRRSPTEGPSLSHSASGARYPRNMTPQSQHQNPFTNQGHEMMAITAAAAAVSPPAPAQRSLQNQQPGQSSPDPRNMNQAARSAAPKAREIEMQPLDNSSQRQQQQRYPSPLPAAQKSINPTQFDDKAEIEEEESAAGYSGYRDTIFGAYSQPHDEDDEDERSGNTTLKHQGAASASAAKGDQRQASEPETTGAVIQRKKSVKFTGVAPAGPIVLQSHEAVKEHQAQRQQRQYHQQQQQQSPKRQQRPVSEAQTEDDDEDFVDDEEDDIKLRLMQTEALNPVPSVSSRPNVHTGVGDASPRFNSLGSEGSPISSPGQPSPYHNTRNHGNGGEYLASSHQHQRSAKPVVPANNSPSLETVGSIGDGFFEDVLAAVEKTVPPVSSPAKQAPSPSPATYKKPAMPPVPRSPPRPPPPAPVTATTPPQQYVQQQHIPVPQPQQLQPILDPAYGAPSPRIKPAVAAGGKSLDS</sequence>
<comment type="caution">
    <text evidence="4">The sequence shown here is derived from an EMBL/GenBank/DDBJ whole genome shotgun (WGS) entry which is preliminary data.</text>
</comment>
<evidence type="ECO:0000256" key="1">
    <source>
        <dbReference type="SAM" id="MobiDB-lite"/>
    </source>
</evidence>
<feature type="compositionally biased region" description="Acidic residues" evidence="1">
    <location>
        <begin position="595"/>
        <end position="610"/>
    </location>
</feature>
<feature type="chain" id="PRO_5040384068" evidence="3">
    <location>
        <begin position="20"/>
        <end position="810"/>
    </location>
</feature>
<keyword evidence="2" id="KW-0472">Membrane</keyword>
<keyword evidence="3" id="KW-0732">Signal</keyword>
<keyword evidence="2" id="KW-0812">Transmembrane</keyword>
<feature type="compositionally biased region" description="Polar residues" evidence="1">
    <location>
        <begin position="245"/>
        <end position="255"/>
    </location>
</feature>
<evidence type="ECO:0000313" key="4">
    <source>
        <dbReference type="EMBL" id="KAG0330449.1"/>
    </source>
</evidence>
<feature type="compositionally biased region" description="Polar residues" evidence="1">
    <location>
        <begin position="367"/>
        <end position="378"/>
    </location>
</feature>
<feature type="signal peptide" evidence="3">
    <location>
        <begin position="1"/>
        <end position="19"/>
    </location>
</feature>
<dbReference type="OrthoDB" id="2446088at2759"/>
<feature type="compositionally biased region" description="Basic and acidic residues" evidence="1">
    <location>
        <begin position="165"/>
        <end position="178"/>
    </location>
</feature>
<feature type="compositionally biased region" description="Low complexity" evidence="1">
    <location>
        <begin position="269"/>
        <end position="293"/>
    </location>
</feature>
<feature type="compositionally biased region" description="Low complexity" evidence="1">
    <location>
        <begin position="235"/>
        <end position="244"/>
    </location>
</feature>
<evidence type="ECO:0000313" key="5">
    <source>
        <dbReference type="Proteomes" id="UP000738325"/>
    </source>
</evidence>
<feature type="compositionally biased region" description="Low complexity" evidence="1">
    <location>
        <begin position="759"/>
        <end position="784"/>
    </location>
</feature>
<gene>
    <name evidence="4" type="ORF">BGZ99_003020</name>
</gene>
<feature type="compositionally biased region" description="Low complexity" evidence="1">
    <location>
        <begin position="646"/>
        <end position="662"/>
    </location>
</feature>
<feature type="compositionally biased region" description="Polar residues" evidence="1">
    <location>
        <begin position="402"/>
        <end position="423"/>
    </location>
</feature>
<feature type="region of interest" description="Disordered" evidence="1">
    <location>
        <begin position="391"/>
        <end position="545"/>
    </location>
</feature>
<feature type="region of interest" description="Disordered" evidence="1">
    <location>
        <begin position="557"/>
        <end position="698"/>
    </location>
</feature>